<comment type="caution">
    <text evidence="1">The sequence shown here is derived from an EMBL/GenBank/DDBJ whole genome shotgun (WGS) entry which is preliminary data.</text>
</comment>
<protein>
    <recommendedName>
        <fullName evidence="3">Lipoprotein</fullName>
    </recommendedName>
</protein>
<dbReference type="Proteomes" id="UP000331127">
    <property type="component" value="Unassembled WGS sequence"/>
</dbReference>
<dbReference type="EMBL" id="BLAE01000003">
    <property type="protein sequence ID" value="GES06630.1"/>
    <property type="molecule type" value="Genomic_DNA"/>
</dbReference>
<dbReference type="AlphaFoldDB" id="A0A5M3WEF8"/>
<dbReference type="PROSITE" id="PS51257">
    <property type="entry name" value="PROKAR_LIPOPROTEIN"/>
    <property type="match status" value="1"/>
</dbReference>
<reference evidence="1 2" key="1">
    <citation type="submission" date="2019-10" db="EMBL/GenBank/DDBJ databases">
        <title>Whole genome shotgun sequence of Acrocarpospora macrocephala NBRC 16266.</title>
        <authorList>
            <person name="Ichikawa N."/>
            <person name="Kimura A."/>
            <person name="Kitahashi Y."/>
            <person name="Komaki H."/>
            <person name="Oguchi A."/>
        </authorList>
    </citation>
    <scope>NUCLEOTIDE SEQUENCE [LARGE SCALE GENOMIC DNA]</scope>
    <source>
        <strain evidence="1 2">NBRC 16266</strain>
    </source>
</reference>
<evidence type="ECO:0008006" key="3">
    <source>
        <dbReference type="Google" id="ProtNLM"/>
    </source>
</evidence>
<evidence type="ECO:0000313" key="2">
    <source>
        <dbReference type="Proteomes" id="UP000331127"/>
    </source>
</evidence>
<keyword evidence="2" id="KW-1185">Reference proteome</keyword>
<sequence>MRVVRSCVIGLLAAIVAACSSGPSLEEAGSILVRDGNAVMAWDNWVDESITNVGSRDVYCSDDSGFKRVFTATGELPTLNPDPDNKLDGAARQIGARFAERGYLPDISSLDQSDLTDVRTIVWLKESAGLRFFFTLTLPSDTRISAHIKGETSCG</sequence>
<proteinExistence type="predicted"/>
<accession>A0A5M3WEF8</accession>
<name>A0A5M3WEF8_9ACTN</name>
<evidence type="ECO:0000313" key="1">
    <source>
        <dbReference type="EMBL" id="GES06630.1"/>
    </source>
</evidence>
<organism evidence="1 2">
    <name type="scientific">Acrocarpospora macrocephala</name>
    <dbReference type="NCBI Taxonomy" id="150177"/>
    <lineage>
        <taxon>Bacteria</taxon>
        <taxon>Bacillati</taxon>
        <taxon>Actinomycetota</taxon>
        <taxon>Actinomycetes</taxon>
        <taxon>Streptosporangiales</taxon>
        <taxon>Streptosporangiaceae</taxon>
        <taxon>Acrocarpospora</taxon>
    </lineage>
</organism>
<gene>
    <name evidence="1" type="ORF">Amac_002250</name>
</gene>